<comment type="catalytic activity">
    <reaction evidence="2">
        <text>guanosine 3'-diphosphate 5'-triphosphate + H2O = guanosine 3',5'-bis(diphosphate) + phosphate + H(+)</text>
        <dbReference type="Rhea" id="RHEA:13073"/>
        <dbReference type="ChEBI" id="CHEBI:15377"/>
        <dbReference type="ChEBI" id="CHEBI:15378"/>
        <dbReference type="ChEBI" id="CHEBI:43474"/>
        <dbReference type="ChEBI" id="CHEBI:77828"/>
        <dbReference type="ChEBI" id="CHEBI:142410"/>
        <dbReference type="EC" id="3.6.1.40"/>
    </reaction>
</comment>
<gene>
    <name evidence="2" type="primary">gppA</name>
    <name evidence="5" type="ORF">HMF8227_02812</name>
</gene>
<evidence type="ECO:0000313" key="6">
    <source>
        <dbReference type="Proteomes" id="UP000245728"/>
    </source>
</evidence>
<dbReference type="Pfam" id="PF02541">
    <property type="entry name" value="Ppx-GppA"/>
    <property type="match status" value="1"/>
</dbReference>
<dbReference type="RefSeq" id="WP_109340769.1">
    <property type="nucleotide sequence ID" value="NZ_CP029347.1"/>
</dbReference>
<sequence length="506" mass="56664">MSTDSLITDIRPEQYYAAVDLGSNSFHLLIVRVSHGHVHIVGKVKQKVRLAAGLNDNNELDELAMERGWKCLETFAERLKDIPQQHIQVVATATLRLATNAEVFVRKANEILGHKIRVISGEEEARQIYLGVAYTSANQGRTLVIDIGGASTEVILGQEQTPEQLVSLELGCVTYLSRYFPEGVLTRANFDAAMKAAKMVIEPVAERFTQSQWQQCLGASGTPQAVTEILVSQGINDAIRLHHLHEFIDKAIDCGSLEQLTIDGLAESRRPVFPSGLAILTALFEVLGIEQMQIAGGALREGLIYGMLENIQHDNVREQTLGNLMRQFHIDTHQAMRVAQTAENLWQQLGQNGCEVGALGTDVSELLWAASCLHEIGLHIGYKHSHRHGGYILNHVPMPGFNKLQQECIRDLVANHRQEIDLGLFDNYQQQTADKLKLMCRMLRLAHVLSVRRKDDLLPEIKITLDGQKLELRFPPQWLKEHPLLDAELANECWLQHKAGWSLTVH</sequence>
<feature type="domain" description="Ppx/GppA phosphatase C-terminal" evidence="4">
    <location>
        <begin position="316"/>
        <end position="492"/>
    </location>
</feature>
<dbReference type="HAMAP" id="MF_01550">
    <property type="entry name" value="GppA"/>
    <property type="match status" value="1"/>
</dbReference>
<evidence type="ECO:0000313" key="5">
    <source>
        <dbReference type="EMBL" id="AWL13261.1"/>
    </source>
</evidence>
<protein>
    <recommendedName>
        <fullName evidence="2">Guanosine-5'-triphosphate,3'-diphosphate pyrophosphatase</fullName>
        <ecNumber evidence="2">3.6.1.40</ecNumber>
    </recommendedName>
    <alternativeName>
        <fullName evidence="2">Guanosine pentaphosphate phosphohydrolase</fullName>
    </alternativeName>
    <alternativeName>
        <fullName evidence="2">pppGpp-5'-phosphohydrolase</fullName>
    </alternativeName>
</protein>
<proteinExistence type="inferred from homology"/>
<dbReference type="AlphaFoldDB" id="A0A2S2E6J0"/>
<dbReference type="EMBL" id="CP029347">
    <property type="protein sequence ID" value="AWL13261.1"/>
    <property type="molecule type" value="Genomic_DNA"/>
</dbReference>
<dbReference type="InterPro" id="IPR048950">
    <property type="entry name" value="Ppx_GppA_C"/>
</dbReference>
<dbReference type="Proteomes" id="UP000245728">
    <property type="component" value="Chromosome"/>
</dbReference>
<dbReference type="GO" id="GO:0015974">
    <property type="term" value="P:guanosine pentaphosphate catabolic process"/>
    <property type="evidence" value="ECO:0007669"/>
    <property type="project" value="InterPro"/>
</dbReference>
<keyword evidence="1 2" id="KW-0378">Hydrolase</keyword>
<organism evidence="5 6">
    <name type="scientific">Saliniradius amylolyticus</name>
    <dbReference type="NCBI Taxonomy" id="2183582"/>
    <lineage>
        <taxon>Bacteria</taxon>
        <taxon>Pseudomonadati</taxon>
        <taxon>Pseudomonadota</taxon>
        <taxon>Gammaproteobacteria</taxon>
        <taxon>Alteromonadales</taxon>
        <taxon>Alteromonadaceae</taxon>
        <taxon>Saliniradius</taxon>
    </lineage>
</organism>
<evidence type="ECO:0000259" key="3">
    <source>
        <dbReference type="Pfam" id="PF02541"/>
    </source>
</evidence>
<dbReference type="FunFam" id="3.30.420.40:FF:000023">
    <property type="entry name" value="Guanosine-5'-triphosphate,3'-diphosphate pyrophosphatase"/>
    <property type="match status" value="1"/>
</dbReference>
<dbReference type="InterPro" id="IPR030673">
    <property type="entry name" value="PyroPPase_GppA_Ppx"/>
</dbReference>
<dbReference type="PANTHER" id="PTHR30005:SF0">
    <property type="entry name" value="RETROGRADE REGULATION PROTEIN 2"/>
    <property type="match status" value="1"/>
</dbReference>
<dbReference type="InterPro" id="IPR050273">
    <property type="entry name" value="GppA/Ppx_hydrolase"/>
</dbReference>
<dbReference type="Gene3D" id="3.30.420.150">
    <property type="entry name" value="Exopolyphosphatase. Domain 2"/>
    <property type="match status" value="1"/>
</dbReference>
<keyword evidence="6" id="KW-1185">Reference proteome</keyword>
<reference evidence="5 6" key="1">
    <citation type="submission" date="2018-05" db="EMBL/GenBank/DDBJ databases">
        <title>Salinimonas sp. HMF8227 Genome sequencing and assembly.</title>
        <authorList>
            <person name="Kang H."/>
            <person name="Kang J."/>
            <person name="Cha I."/>
            <person name="Kim H."/>
            <person name="Joh K."/>
        </authorList>
    </citation>
    <scope>NUCLEOTIDE SEQUENCE [LARGE SCALE GENOMIC DNA]</scope>
    <source>
        <strain evidence="5 6">HMF8227</strain>
    </source>
</reference>
<dbReference type="Pfam" id="PF21447">
    <property type="entry name" value="Ppx-GppA_III"/>
    <property type="match status" value="1"/>
</dbReference>
<dbReference type="InterPro" id="IPR023709">
    <property type="entry name" value="Guo-5TP_3DP_PyrP"/>
</dbReference>
<dbReference type="SUPFAM" id="SSF53067">
    <property type="entry name" value="Actin-like ATPase domain"/>
    <property type="match status" value="2"/>
</dbReference>
<dbReference type="PANTHER" id="PTHR30005">
    <property type="entry name" value="EXOPOLYPHOSPHATASE"/>
    <property type="match status" value="1"/>
</dbReference>
<dbReference type="UniPathway" id="UPA00908">
    <property type="reaction ID" value="UER00885"/>
</dbReference>
<accession>A0A2S2E6J0</accession>
<dbReference type="Gene3D" id="3.30.420.40">
    <property type="match status" value="1"/>
</dbReference>
<dbReference type="FunFam" id="3.30.420.150:FF:000001">
    <property type="entry name" value="Guanosine-5'-triphosphate,3'-diphosphate pyrophosphatase"/>
    <property type="match status" value="1"/>
</dbReference>
<comment type="pathway">
    <text evidence="2">Purine metabolism; ppGpp biosynthesis; ppGpp from GTP: step 2/2.</text>
</comment>
<dbReference type="InterPro" id="IPR043129">
    <property type="entry name" value="ATPase_NBD"/>
</dbReference>
<evidence type="ECO:0000256" key="2">
    <source>
        <dbReference type="HAMAP-Rule" id="MF_01550"/>
    </source>
</evidence>
<comment type="function">
    <text evidence="2">Catalyzes the conversion of pppGpp to ppGpp. Guanosine pentaphosphate (pppGpp) is a cytoplasmic signaling molecule which together with ppGpp controls the 'stringent response', an adaptive process that allows bacteria to respond to amino acid starvation, resulting in the coordinated regulation of numerous cellular activities.</text>
</comment>
<dbReference type="KEGG" id="salh:HMF8227_02812"/>
<dbReference type="OrthoDB" id="9793035at2"/>
<dbReference type="SUPFAM" id="SSF109604">
    <property type="entry name" value="HD-domain/PDEase-like"/>
    <property type="match status" value="1"/>
</dbReference>
<dbReference type="GO" id="GO:0015949">
    <property type="term" value="P:nucleobase-containing small molecule interconversion"/>
    <property type="evidence" value="ECO:0007669"/>
    <property type="project" value="TreeGrafter"/>
</dbReference>
<dbReference type="Gene3D" id="1.10.3210.10">
    <property type="entry name" value="Hypothetical protein af1432"/>
    <property type="match status" value="1"/>
</dbReference>
<name>A0A2S2E6J0_9ALTE</name>
<dbReference type="GO" id="GO:0015970">
    <property type="term" value="P:guanosine tetraphosphate biosynthetic process"/>
    <property type="evidence" value="ECO:0007669"/>
    <property type="project" value="UniProtKB-UniRule"/>
</dbReference>
<feature type="domain" description="Ppx/GppA phosphatase N-terminal" evidence="3">
    <location>
        <begin position="29"/>
        <end position="310"/>
    </location>
</feature>
<dbReference type="EC" id="3.6.1.40" evidence="2"/>
<dbReference type="PIRSF" id="PIRSF001267">
    <property type="entry name" value="Pyrophosphatase_GppA_Ppx"/>
    <property type="match status" value="1"/>
</dbReference>
<dbReference type="GO" id="GO:0008894">
    <property type="term" value="F:guanosine-5'-triphosphate,3'-diphosphate diphosphatase activity"/>
    <property type="evidence" value="ECO:0007669"/>
    <property type="project" value="UniProtKB-UniRule"/>
</dbReference>
<comment type="similarity">
    <text evidence="2">Belongs to the GppA/Ppx family. GppA subfamily.</text>
</comment>
<evidence type="ECO:0000259" key="4">
    <source>
        <dbReference type="Pfam" id="PF21447"/>
    </source>
</evidence>
<evidence type="ECO:0000256" key="1">
    <source>
        <dbReference type="ARBA" id="ARBA00022801"/>
    </source>
</evidence>
<dbReference type="InterPro" id="IPR003695">
    <property type="entry name" value="Ppx_GppA_N"/>
</dbReference>